<dbReference type="AlphaFoldDB" id="A0A1H0EQS0"/>
<dbReference type="EMBL" id="FNIC01000004">
    <property type="protein sequence ID" value="SDN84711.1"/>
    <property type="molecule type" value="Genomic_DNA"/>
</dbReference>
<proteinExistence type="predicted"/>
<accession>A0A1H0EQS0</accession>
<dbReference type="OrthoDB" id="3789804at2"/>
<evidence type="ECO:0000313" key="2">
    <source>
        <dbReference type="EMBL" id="SDN84711.1"/>
    </source>
</evidence>
<dbReference type="RefSeq" id="WP_091025539.1">
    <property type="nucleotide sequence ID" value="NZ_BKAE01000010.1"/>
</dbReference>
<name>A0A1H0EQS0_9ACTN</name>
<feature type="region of interest" description="Disordered" evidence="1">
    <location>
        <begin position="133"/>
        <end position="161"/>
    </location>
</feature>
<evidence type="ECO:0000313" key="3">
    <source>
        <dbReference type="Proteomes" id="UP000199004"/>
    </source>
</evidence>
<gene>
    <name evidence="2" type="ORF">SAMN05192576_2944</name>
</gene>
<feature type="compositionally biased region" description="Polar residues" evidence="1">
    <location>
        <begin position="144"/>
        <end position="153"/>
    </location>
</feature>
<dbReference type="STRING" id="1005944.SAMN05192576_2944"/>
<evidence type="ECO:0000256" key="1">
    <source>
        <dbReference type="SAM" id="MobiDB-lite"/>
    </source>
</evidence>
<dbReference type="Proteomes" id="UP000199004">
    <property type="component" value="Unassembled WGS sequence"/>
</dbReference>
<reference evidence="2 3" key="1">
    <citation type="submission" date="2016-10" db="EMBL/GenBank/DDBJ databases">
        <authorList>
            <person name="de Groot N.N."/>
        </authorList>
    </citation>
    <scope>NUCLEOTIDE SEQUENCE [LARGE SCALE GENOMIC DNA]</scope>
    <source>
        <strain evidence="2 3">CGMCC 1.11147</strain>
    </source>
</reference>
<sequence length="161" mass="17809">MPDPDLISSREAETWLGLARRQARRVLTAGLAGPPVVTPSAHLYRAADVGDLSRWPRVALEEGWDLSVWTRLWIRIVCERDGWLPFVATVGGFVALGAEITAVAQTSPRRCRLELRDPGAWFETLRSTRFPTGPGRDWVLRGSPCSSRGSSEGPSMGEWQP</sequence>
<protein>
    <submittedName>
        <fullName evidence="2">Uncharacterized protein</fullName>
    </submittedName>
</protein>
<keyword evidence="3" id="KW-1185">Reference proteome</keyword>
<organism evidence="2 3">
    <name type="scientific">Nocardioides szechwanensis</name>
    <dbReference type="NCBI Taxonomy" id="1005944"/>
    <lineage>
        <taxon>Bacteria</taxon>
        <taxon>Bacillati</taxon>
        <taxon>Actinomycetota</taxon>
        <taxon>Actinomycetes</taxon>
        <taxon>Propionibacteriales</taxon>
        <taxon>Nocardioidaceae</taxon>
        <taxon>Nocardioides</taxon>
    </lineage>
</organism>